<dbReference type="EMBL" id="SMOL01000402">
    <property type="protein sequence ID" value="KAB2614717.1"/>
    <property type="molecule type" value="Genomic_DNA"/>
</dbReference>
<dbReference type="Proteomes" id="UP000327157">
    <property type="component" value="Chromosome 3"/>
</dbReference>
<name>A0A5N5G9C5_9ROSA</name>
<organism evidence="1 3">
    <name type="scientific">Pyrus ussuriensis x Pyrus communis</name>
    <dbReference type="NCBI Taxonomy" id="2448454"/>
    <lineage>
        <taxon>Eukaryota</taxon>
        <taxon>Viridiplantae</taxon>
        <taxon>Streptophyta</taxon>
        <taxon>Embryophyta</taxon>
        <taxon>Tracheophyta</taxon>
        <taxon>Spermatophyta</taxon>
        <taxon>Magnoliopsida</taxon>
        <taxon>eudicotyledons</taxon>
        <taxon>Gunneridae</taxon>
        <taxon>Pentapetalae</taxon>
        <taxon>rosids</taxon>
        <taxon>fabids</taxon>
        <taxon>Rosales</taxon>
        <taxon>Rosaceae</taxon>
        <taxon>Amygdaloideae</taxon>
        <taxon>Maleae</taxon>
        <taxon>Pyrus</taxon>
    </lineage>
</organism>
<reference evidence="1 3" key="2">
    <citation type="submission" date="2019-11" db="EMBL/GenBank/DDBJ databases">
        <title>A de novo genome assembly of a pear dwarfing rootstock.</title>
        <authorList>
            <person name="Wang F."/>
            <person name="Wang J."/>
            <person name="Li S."/>
            <person name="Zhang Y."/>
            <person name="Fang M."/>
            <person name="Ma L."/>
            <person name="Zhao Y."/>
            <person name="Jiang S."/>
        </authorList>
    </citation>
    <scope>NUCLEOTIDE SEQUENCE [LARGE SCALE GENOMIC DNA]</scope>
    <source>
        <strain evidence="1">S2</strain>
        <tissue evidence="1">Leaf</tissue>
    </source>
</reference>
<dbReference type="PANTHER" id="PTHR35218">
    <property type="entry name" value="RNASE H DOMAIN-CONTAINING PROTEIN"/>
    <property type="match status" value="1"/>
</dbReference>
<dbReference type="SUPFAM" id="SSF56219">
    <property type="entry name" value="DNase I-like"/>
    <property type="match status" value="1"/>
</dbReference>
<keyword evidence="3" id="KW-1185">Reference proteome</keyword>
<reference evidence="1 3" key="1">
    <citation type="submission" date="2019-09" db="EMBL/GenBank/DDBJ databases">
        <authorList>
            <person name="Ou C."/>
        </authorList>
    </citation>
    <scope>NUCLEOTIDE SEQUENCE [LARGE SCALE GENOMIC DNA]</scope>
    <source>
        <strain evidence="1">S2</strain>
        <tissue evidence="1">Leaf</tissue>
    </source>
</reference>
<dbReference type="PANTHER" id="PTHR35218:SF9">
    <property type="entry name" value="ENDONUCLEASE_EXONUCLEASE_PHOSPHATASE DOMAIN-CONTAINING PROTEIN"/>
    <property type="match status" value="1"/>
</dbReference>
<dbReference type="OrthoDB" id="1748983at2759"/>
<evidence type="ECO:0000313" key="3">
    <source>
        <dbReference type="Proteomes" id="UP000327157"/>
    </source>
</evidence>
<proteinExistence type="predicted"/>
<evidence type="ECO:0000313" key="2">
    <source>
        <dbReference type="EMBL" id="KAB2614717.1"/>
    </source>
</evidence>
<dbReference type="InterPro" id="IPR036691">
    <property type="entry name" value="Endo/exonu/phosph_ase_sf"/>
</dbReference>
<evidence type="ECO:0000313" key="1">
    <source>
        <dbReference type="EMBL" id="KAB2610032.1"/>
    </source>
</evidence>
<protein>
    <submittedName>
        <fullName evidence="1">Uncharacterized protein</fullName>
    </submittedName>
</protein>
<dbReference type="EMBL" id="SMOL01000489">
    <property type="protein sequence ID" value="KAB2610032.1"/>
    <property type="molecule type" value="Genomic_DNA"/>
</dbReference>
<sequence>MEDMVESFAARLTLTSEEQMVVVVDDKECAFRRMTKVFLVGRVLSPKPVVKERFKRQMMHLWRPKAKVTIVDLDDDLFSFSFETKCERVMVLKGDIKKPFRRSLLLSIEGAMVSVNLRYEKMLITCFLCGIVGYLEEQCGLFKGKNEEDMSKSYGRWFQNDILDTNYCRTQGTRYGLDSGRGWSMKAPGGVENDDDVSAFYVIKGMKTDMIRVMATGGKGSRDGARGSVQDYMSNNDRIDLPDLNEVVNHDEMLIDDFEIIPFNGHPNGTDLEAGLHEEVNVRCLRLFGVDLNDSSAGNEVHPRVELPQLVFQHKASLSRKQVTVAARAQEFGTFEIELGKQAEREGEDDVTPLRGFYALQQLIFSKDPIIVFLCETKSNVRYMERLWVKFNYDHSFTVDSRGNSGGLCVFWKEEIDLRLQSYSQHHINFDVNALRGACCWRLTGFHGYPAMSDRVKSGQLLDNLYGDATYSWLCVGDFKEVLQANEHEGGNLRSERQMEGFRNIVEKCQLNDLGYSVFSMCFIKLWRTNRLKLILPRIISPTQSAFIPGRLISDNYLVAAEVTHYMHKRALGMHRLMALKLDISKVYDRVEWKFLEAMMGRLGFSPNWIHMIMLCVSTLTYSCKLNGEPMGYGGFGAVQRDHIGEFAAAATGLLGWTGPAFHAKLCAAQQALLLAQAYCPAGKMISFEGDSSL</sequence>
<comment type="caution">
    <text evidence="1">The sequence shown here is derived from an EMBL/GenBank/DDBJ whole genome shotgun (WGS) entry which is preliminary data.</text>
</comment>
<dbReference type="Gene3D" id="3.60.10.10">
    <property type="entry name" value="Endonuclease/exonuclease/phosphatase"/>
    <property type="match status" value="1"/>
</dbReference>
<dbReference type="AlphaFoldDB" id="A0A5N5G9C5"/>
<accession>A0A5N5G9C5</accession>
<gene>
    <name evidence="2" type="ORF">D8674_021305</name>
    <name evidence="1" type="ORF">D8674_036558</name>
</gene>